<dbReference type="PANTHER" id="PTHR33223">
    <property type="entry name" value="CCHC-TYPE DOMAIN-CONTAINING PROTEIN"/>
    <property type="match status" value="1"/>
</dbReference>
<protein>
    <recommendedName>
        <fullName evidence="3">Retrotransposon gag domain-containing protein</fullName>
    </recommendedName>
</protein>
<comment type="caution">
    <text evidence="1">The sequence shown here is derived from an EMBL/GenBank/DDBJ whole genome shotgun (WGS) entry which is preliminary data.</text>
</comment>
<reference evidence="1" key="1">
    <citation type="submission" date="2018-05" db="EMBL/GenBank/DDBJ databases">
        <title>Draft genome of Mucuna pruriens seed.</title>
        <authorList>
            <person name="Nnadi N.E."/>
            <person name="Vos R."/>
            <person name="Hasami M.H."/>
            <person name="Devisetty U.K."/>
            <person name="Aguiy J.C."/>
        </authorList>
    </citation>
    <scope>NUCLEOTIDE SEQUENCE [LARGE SCALE GENOMIC DNA]</scope>
    <source>
        <strain evidence="1">JCA_2017</strain>
    </source>
</reference>
<proteinExistence type="predicted"/>
<name>A0A371G042_MUCPR</name>
<organism evidence="1 2">
    <name type="scientific">Mucuna pruriens</name>
    <name type="common">Velvet bean</name>
    <name type="synonym">Dolichos pruriens</name>
    <dbReference type="NCBI Taxonomy" id="157652"/>
    <lineage>
        <taxon>Eukaryota</taxon>
        <taxon>Viridiplantae</taxon>
        <taxon>Streptophyta</taxon>
        <taxon>Embryophyta</taxon>
        <taxon>Tracheophyta</taxon>
        <taxon>Spermatophyta</taxon>
        <taxon>Magnoliopsida</taxon>
        <taxon>eudicotyledons</taxon>
        <taxon>Gunneridae</taxon>
        <taxon>Pentapetalae</taxon>
        <taxon>rosids</taxon>
        <taxon>fabids</taxon>
        <taxon>Fabales</taxon>
        <taxon>Fabaceae</taxon>
        <taxon>Papilionoideae</taxon>
        <taxon>50 kb inversion clade</taxon>
        <taxon>NPAAA clade</taxon>
        <taxon>indigoferoid/millettioid clade</taxon>
        <taxon>Phaseoleae</taxon>
        <taxon>Mucuna</taxon>
    </lineage>
</organism>
<evidence type="ECO:0000313" key="2">
    <source>
        <dbReference type="Proteomes" id="UP000257109"/>
    </source>
</evidence>
<accession>A0A371G042</accession>
<keyword evidence="2" id="KW-1185">Reference proteome</keyword>
<evidence type="ECO:0008006" key="3">
    <source>
        <dbReference type="Google" id="ProtNLM"/>
    </source>
</evidence>
<dbReference type="OrthoDB" id="1689420at2759"/>
<evidence type="ECO:0000313" key="1">
    <source>
        <dbReference type="EMBL" id="RDX83925.1"/>
    </source>
</evidence>
<sequence length="188" mass="21733">MVVHGAFKGVCLDRGGIGQELRSQRAEIDGEQRSYSRGAVHARCGEPTLMENNDRTLEELSTPDVVHQPWCIHYPQLEQTQTYELKFGHIHLLPKFHGLAGKDPYKNLKEFHVVCSTMRLQEISKDYTKMKAFPFCLDGAANHWLYLQPVLCNTWGDMKKFFSVSRTATIRKEICGIRQHSRETLYEY</sequence>
<dbReference type="EMBL" id="QJKJ01007201">
    <property type="protein sequence ID" value="RDX83925.1"/>
    <property type="molecule type" value="Genomic_DNA"/>
</dbReference>
<gene>
    <name evidence="1" type="ORF">CR513_35101</name>
</gene>
<dbReference type="AlphaFoldDB" id="A0A371G042"/>
<feature type="non-terminal residue" evidence="1">
    <location>
        <position position="1"/>
    </location>
</feature>
<dbReference type="PANTHER" id="PTHR33223:SF3">
    <property type="match status" value="1"/>
</dbReference>
<dbReference type="Proteomes" id="UP000257109">
    <property type="component" value="Unassembled WGS sequence"/>
</dbReference>